<feature type="non-terminal residue" evidence="2">
    <location>
        <position position="155"/>
    </location>
</feature>
<accession>A0A382U1R6</accession>
<evidence type="ECO:0000313" key="2">
    <source>
        <dbReference type="EMBL" id="SVD28256.1"/>
    </source>
</evidence>
<proteinExistence type="predicted"/>
<name>A0A382U1R6_9ZZZZ</name>
<feature type="domain" description="Aminoglycoside phosphotransferase" evidence="1">
    <location>
        <begin position="29"/>
        <end position="122"/>
    </location>
</feature>
<dbReference type="InterPro" id="IPR011009">
    <property type="entry name" value="Kinase-like_dom_sf"/>
</dbReference>
<dbReference type="AlphaFoldDB" id="A0A382U1R6"/>
<dbReference type="EMBL" id="UINC01140867">
    <property type="protein sequence ID" value="SVD28256.1"/>
    <property type="molecule type" value="Genomic_DNA"/>
</dbReference>
<dbReference type="InterPro" id="IPR002575">
    <property type="entry name" value="Aminoglycoside_PTrfase"/>
</dbReference>
<sequence length="155" mass="17700">MEVVVDSRRDEVLAWLEGMPKFAGGELAVASADASFRRYFRWTLDGKTYVVMDAPPDKEPCEPFVKIAEVLLQAGVRVPEILAQDLDRGFLVLSDFGDLHYQEAIEGKGRDNLYELALGEILKLQTGLLEEANALKDYDEDWVRMELEIFREWCL</sequence>
<dbReference type="Gene3D" id="3.30.200.20">
    <property type="entry name" value="Phosphorylase Kinase, domain 1"/>
    <property type="match status" value="1"/>
</dbReference>
<reference evidence="2" key="1">
    <citation type="submission" date="2018-05" db="EMBL/GenBank/DDBJ databases">
        <authorList>
            <person name="Lanie J.A."/>
            <person name="Ng W.-L."/>
            <person name="Kazmierczak K.M."/>
            <person name="Andrzejewski T.M."/>
            <person name="Davidsen T.M."/>
            <person name="Wayne K.J."/>
            <person name="Tettelin H."/>
            <person name="Glass J.I."/>
            <person name="Rusch D."/>
            <person name="Podicherti R."/>
            <person name="Tsui H.-C.T."/>
            <person name="Winkler M.E."/>
        </authorList>
    </citation>
    <scope>NUCLEOTIDE SEQUENCE</scope>
</reference>
<protein>
    <recommendedName>
        <fullName evidence="1">Aminoglycoside phosphotransferase domain-containing protein</fullName>
    </recommendedName>
</protein>
<organism evidence="2">
    <name type="scientific">marine metagenome</name>
    <dbReference type="NCBI Taxonomy" id="408172"/>
    <lineage>
        <taxon>unclassified sequences</taxon>
        <taxon>metagenomes</taxon>
        <taxon>ecological metagenomes</taxon>
    </lineage>
</organism>
<dbReference type="Pfam" id="PF01636">
    <property type="entry name" value="APH"/>
    <property type="match status" value="1"/>
</dbReference>
<evidence type="ECO:0000259" key="1">
    <source>
        <dbReference type="Pfam" id="PF01636"/>
    </source>
</evidence>
<dbReference type="SUPFAM" id="SSF56112">
    <property type="entry name" value="Protein kinase-like (PK-like)"/>
    <property type="match status" value="1"/>
</dbReference>
<gene>
    <name evidence="2" type="ORF">METZ01_LOCUS381110</name>
</gene>